<gene>
    <name evidence="1" type="ORF">C2E21_8009</name>
</gene>
<dbReference type="AlphaFoldDB" id="A0A2P6TG06"/>
<evidence type="ECO:0000313" key="1">
    <source>
        <dbReference type="EMBL" id="PRW33040.1"/>
    </source>
</evidence>
<name>A0A2P6TG06_CHLSO</name>
<organism evidence="1 2">
    <name type="scientific">Chlorella sorokiniana</name>
    <name type="common">Freshwater green alga</name>
    <dbReference type="NCBI Taxonomy" id="3076"/>
    <lineage>
        <taxon>Eukaryota</taxon>
        <taxon>Viridiplantae</taxon>
        <taxon>Chlorophyta</taxon>
        <taxon>core chlorophytes</taxon>
        <taxon>Trebouxiophyceae</taxon>
        <taxon>Chlorellales</taxon>
        <taxon>Chlorellaceae</taxon>
        <taxon>Chlorella clade</taxon>
        <taxon>Chlorella</taxon>
    </lineage>
</organism>
<dbReference type="Proteomes" id="UP000239899">
    <property type="component" value="Unassembled WGS sequence"/>
</dbReference>
<dbReference type="OrthoDB" id="2101583at2759"/>
<sequence>MAFFQRVMNYLLNEVLVNGLANSRTFQRFAIRSDAMMQEMAKKSAEHKAQLGQTAAEKGGHFWRVFQEELTKGMKDINGKVK</sequence>
<keyword evidence="2" id="KW-1185">Reference proteome</keyword>
<reference evidence="1 2" key="1">
    <citation type="journal article" date="2018" name="Plant J.">
        <title>Genome sequences of Chlorella sorokiniana UTEX 1602 and Micractinium conductrix SAG 241.80: implications to maltose excretion by a green alga.</title>
        <authorList>
            <person name="Arriola M.B."/>
            <person name="Velmurugan N."/>
            <person name="Zhang Y."/>
            <person name="Plunkett M.H."/>
            <person name="Hondzo H."/>
            <person name="Barney B.M."/>
        </authorList>
    </citation>
    <scope>NUCLEOTIDE SEQUENCE [LARGE SCALE GENOMIC DNA]</scope>
    <source>
        <strain evidence="2">UTEX 1602</strain>
    </source>
</reference>
<evidence type="ECO:0000313" key="2">
    <source>
        <dbReference type="Proteomes" id="UP000239899"/>
    </source>
</evidence>
<accession>A0A2P6TG06</accession>
<proteinExistence type="predicted"/>
<dbReference type="PANTHER" id="PTHR34966:SF1">
    <property type="entry name" value="OS04G0508100 PROTEIN"/>
    <property type="match status" value="1"/>
</dbReference>
<dbReference type="EMBL" id="LHPG02000018">
    <property type="protein sequence ID" value="PRW33040.1"/>
    <property type="molecule type" value="Genomic_DNA"/>
</dbReference>
<dbReference type="PANTHER" id="PTHR34966">
    <property type="entry name" value="OSJNBA0043L24.15 PROTEIN"/>
    <property type="match status" value="1"/>
</dbReference>
<comment type="caution">
    <text evidence="1">The sequence shown here is derived from an EMBL/GenBank/DDBJ whole genome shotgun (WGS) entry which is preliminary data.</text>
</comment>
<protein>
    <submittedName>
        <fullName evidence="1">Plant T10O8-60</fullName>
    </submittedName>
</protein>